<keyword evidence="3" id="KW-1185">Reference proteome</keyword>
<protein>
    <submittedName>
        <fullName evidence="2">Uncharacterized protein</fullName>
    </submittedName>
</protein>
<proteinExistence type="predicted"/>
<evidence type="ECO:0000256" key="1">
    <source>
        <dbReference type="SAM" id="Phobius"/>
    </source>
</evidence>
<evidence type="ECO:0000313" key="2">
    <source>
        <dbReference type="EMBL" id="KGN74908.1"/>
    </source>
</evidence>
<name>A0A0A2E7P5_9PORP</name>
<keyword evidence="1" id="KW-0812">Transmembrane</keyword>
<dbReference type="EMBL" id="JRFA01000009">
    <property type="protein sequence ID" value="KGN74908.1"/>
    <property type="molecule type" value="Genomic_DNA"/>
</dbReference>
<feature type="transmembrane region" description="Helical" evidence="1">
    <location>
        <begin position="6"/>
        <end position="28"/>
    </location>
</feature>
<comment type="caution">
    <text evidence="2">The sequence shown here is derived from an EMBL/GenBank/DDBJ whole genome shotgun (WGS) entry which is preliminary data.</text>
</comment>
<sequence>MDVRYIHIPHIHFFSARKVFLFCVYAYLRRVYKKKRLLKKKKTEINKLYLSYMEKYLKARY</sequence>
<organism evidence="2 3">
    <name type="scientific">Porphyromonas macacae</name>
    <dbReference type="NCBI Taxonomy" id="28115"/>
    <lineage>
        <taxon>Bacteria</taxon>
        <taxon>Pseudomonadati</taxon>
        <taxon>Bacteroidota</taxon>
        <taxon>Bacteroidia</taxon>
        <taxon>Bacteroidales</taxon>
        <taxon>Porphyromonadaceae</taxon>
        <taxon>Porphyromonas</taxon>
    </lineage>
</organism>
<keyword evidence="1" id="KW-0472">Membrane</keyword>
<accession>A0A0A2E7P5</accession>
<gene>
    <name evidence="2" type="ORF">HQ47_03050</name>
</gene>
<dbReference type="Proteomes" id="UP000030103">
    <property type="component" value="Unassembled WGS sequence"/>
</dbReference>
<reference evidence="2 3" key="1">
    <citation type="submission" date="2014-09" db="EMBL/GenBank/DDBJ databases">
        <title>Draft Genome Sequence of Porphyromonas macacae COT-192_OH2859.</title>
        <authorList>
            <person name="Wallis C."/>
            <person name="Deusch O."/>
            <person name="O'Flynn C."/>
            <person name="Davis I."/>
            <person name="Horsfall A."/>
            <person name="Kirkwood N."/>
            <person name="Harris S."/>
            <person name="Eisen J.A."/>
            <person name="Coil D.A."/>
            <person name="Darling A.E."/>
            <person name="Jospin G."/>
            <person name="Alexiev A."/>
        </authorList>
    </citation>
    <scope>NUCLEOTIDE SEQUENCE [LARGE SCALE GENOMIC DNA]</scope>
    <source>
        <strain evidence="3">COT-192 OH2859</strain>
    </source>
</reference>
<dbReference type="AlphaFoldDB" id="A0A0A2E7P5"/>
<keyword evidence="1" id="KW-1133">Transmembrane helix</keyword>
<evidence type="ECO:0000313" key="3">
    <source>
        <dbReference type="Proteomes" id="UP000030103"/>
    </source>
</evidence>